<proteinExistence type="predicted"/>
<dbReference type="InterPro" id="IPR036271">
    <property type="entry name" value="Tet_transcr_reg_TetR-rel_C_sf"/>
</dbReference>
<organism evidence="3">
    <name type="scientific">Deinococcus sonorensis KR-87</name>
    <dbReference type="NCBI Taxonomy" id="694439"/>
    <lineage>
        <taxon>Bacteria</taxon>
        <taxon>Thermotogati</taxon>
        <taxon>Deinococcota</taxon>
        <taxon>Deinococci</taxon>
        <taxon>Deinococcales</taxon>
        <taxon>Deinococcaceae</taxon>
        <taxon>Deinococcus</taxon>
    </lineage>
</organism>
<dbReference type="Pfam" id="PF00440">
    <property type="entry name" value="TetR_N"/>
    <property type="match status" value="1"/>
</dbReference>
<accession>A0AAU7U6U1</accession>
<dbReference type="SUPFAM" id="SSF46689">
    <property type="entry name" value="Homeodomain-like"/>
    <property type="match status" value="1"/>
</dbReference>
<feature type="domain" description="HTH tetR-type" evidence="2">
    <location>
        <begin position="25"/>
        <end position="62"/>
    </location>
</feature>
<dbReference type="InterPro" id="IPR009057">
    <property type="entry name" value="Homeodomain-like_sf"/>
</dbReference>
<dbReference type="SUPFAM" id="SSF48498">
    <property type="entry name" value="Tetracyclin repressor-like, C-terminal domain"/>
    <property type="match status" value="1"/>
</dbReference>
<reference evidence="3" key="1">
    <citation type="submission" date="2024-06" db="EMBL/GenBank/DDBJ databases">
        <title>Draft Genome Sequence of Deinococcus sonorensis Type Strain KR-87, a Biofilm Producing Representative of the Genus Deinococcus.</title>
        <authorList>
            <person name="Boren L.S."/>
            <person name="Grosso R.A."/>
            <person name="Hugenberg-Cox A.N."/>
            <person name="Hill J.T.E."/>
            <person name="Albert C.M."/>
            <person name="Tuohy J.M."/>
        </authorList>
    </citation>
    <scope>NUCLEOTIDE SEQUENCE</scope>
    <source>
        <strain evidence="3">KR-87</strain>
        <plasmid evidence="3">pDson03</plasmid>
    </source>
</reference>
<geneLocation type="plasmid" evidence="3">
    <name>pDson03</name>
</geneLocation>
<gene>
    <name evidence="3" type="ORF">ABOD76_03625</name>
</gene>
<keyword evidence="3" id="KW-0614">Plasmid</keyword>
<evidence type="ECO:0000259" key="2">
    <source>
        <dbReference type="Pfam" id="PF00440"/>
    </source>
</evidence>
<name>A0AAU7U6U1_9DEIO</name>
<sequence>MPAKEPLHPQTRRHLVNSDRLRCSAIKEFALYGLTGAKVSNIVANAELTQPSFYRVWPSKEAAYHDIIENTAETWYSAAASMFHQDVAWTAENLLERIEYGINTLFTALTENMDLTTLVIRHQLNNPAERDTYLAIYDQGFDDLQQDGIIGQDIPSEVLAQAYLALTERFFVARLLNGQGSPLAVSREVAPLMVGILNSATSG</sequence>
<dbReference type="KEGG" id="dsc:ABOD76_03625"/>
<evidence type="ECO:0000256" key="1">
    <source>
        <dbReference type="ARBA" id="ARBA00023125"/>
    </source>
</evidence>
<dbReference type="InterPro" id="IPR001647">
    <property type="entry name" value="HTH_TetR"/>
</dbReference>
<dbReference type="GO" id="GO:0003677">
    <property type="term" value="F:DNA binding"/>
    <property type="evidence" value="ECO:0007669"/>
    <property type="project" value="UniProtKB-KW"/>
</dbReference>
<protein>
    <submittedName>
        <fullName evidence="3">TetR/AcrR family transcriptional regulator</fullName>
    </submittedName>
</protein>
<keyword evidence="1" id="KW-0238">DNA-binding</keyword>
<dbReference type="RefSeq" id="WP_350242194.1">
    <property type="nucleotide sequence ID" value="NZ_CP158298.1"/>
</dbReference>
<dbReference type="AlphaFoldDB" id="A0AAU7U6U1"/>
<evidence type="ECO:0000313" key="3">
    <source>
        <dbReference type="EMBL" id="XBV84156.1"/>
    </source>
</evidence>
<dbReference type="Gene3D" id="1.10.357.10">
    <property type="entry name" value="Tetracycline Repressor, domain 2"/>
    <property type="match status" value="1"/>
</dbReference>
<dbReference type="EMBL" id="CP158298">
    <property type="protein sequence ID" value="XBV84156.1"/>
    <property type="molecule type" value="Genomic_DNA"/>
</dbReference>